<dbReference type="InterPro" id="IPR019749">
    <property type="entry name" value="Band_41_domain"/>
</dbReference>
<gene>
    <name evidence="8" type="ORF">GWI33_021093</name>
</gene>
<evidence type="ECO:0000313" key="8">
    <source>
        <dbReference type="EMBL" id="KAF7265434.1"/>
    </source>
</evidence>
<comment type="subcellular location">
    <subcellularLocation>
        <location evidence="2">Cell junction</location>
        <location evidence="2">Adherens junction</location>
    </subcellularLocation>
    <subcellularLocation>
        <location evidence="1">Cell membrane</location>
        <topology evidence="1">Peripheral membrane protein</topology>
    </subcellularLocation>
    <subcellularLocation>
        <location evidence="6">Cell projection</location>
        <location evidence="6">Rhabdomere</location>
    </subcellularLocation>
</comment>
<evidence type="ECO:0000256" key="4">
    <source>
        <dbReference type="ARBA" id="ARBA00022949"/>
    </source>
</evidence>
<dbReference type="Pfam" id="PF09379">
    <property type="entry name" value="FERM_N"/>
    <property type="match status" value="1"/>
</dbReference>
<evidence type="ECO:0000256" key="3">
    <source>
        <dbReference type="ARBA" id="ARBA00022475"/>
    </source>
</evidence>
<evidence type="ECO:0000256" key="5">
    <source>
        <dbReference type="ARBA" id="ARBA00023136"/>
    </source>
</evidence>
<dbReference type="InterPro" id="IPR014352">
    <property type="entry name" value="FERM/acyl-CoA-bd_prot_sf"/>
</dbReference>
<evidence type="ECO:0000256" key="1">
    <source>
        <dbReference type="ARBA" id="ARBA00004202"/>
    </source>
</evidence>
<dbReference type="InterPro" id="IPR018979">
    <property type="entry name" value="FERM_N"/>
</dbReference>
<dbReference type="GO" id="GO:0005886">
    <property type="term" value="C:plasma membrane"/>
    <property type="evidence" value="ECO:0007669"/>
    <property type="project" value="UniProtKB-SubCell"/>
</dbReference>
<dbReference type="InterPro" id="IPR011174">
    <property type="entry name" value="ERM"/>
</dbReference>
<dbReference type="OrthoDB" id="6018897at2759"/>
<organism evidence="8 9">
    <name type="scientific">Rhynchophorus ferrugineus</name>
    <name type="common">Red palm weevil</name>
    <name type="synonym">Curculio ferrugineus</name>
    <dbReference type="NCBI Taxonomy" id="354439"/>
    <lineage>
        <taxon>Eukaryota</taxon>
        <taxon>Metazoa</taxon>
        <taxon>Ecdysozoa</taxon>
        <taxon>Arthropoda</taxon>
        <taxon>Hexapoda</taxon>
        <taxon>Insecta</taxon>
        <taxon>Pterygota</taxon>
        <taxon>Neoptera</taxon>
        <taxon>Endopterygota</taxon>
        <taxon>Coleoptera</taxon>
        <taxon>Polyphaga</taxon>
        <taxon>Cucujiformia</taxon>
        <taxon>Curculionidae</taxon>
        <taxon>Dryophthorinae</taxon>
        <taxon>Rhynchophorus</taxon>
    </lineage>
</organism>
<reference evidence="8" key="1">
    <citation type="submission" date="2020-08" db="EMBL/GenBank/DDBJ databases">
        <title>Genome sequencing and assembly of the red palm weevil Rhynchophorus ferrugineus.</title>
        <authorList>
            <person name="Dias G.B."/>
            <person name="Bergman C.M."/>
            <person name="Manee M."/>
        </authorList>
    </citation>
    <scope>NUCLEOTIDE SEQUENCE</scope>
    <source>
        <strain evidence="8">AA-2017</strain>
        <tissue evidence="8">Whole larva</tissue>
    </source>
</reference>
<dbReference type="InterPro" id="IPR000798">
    <property type="entry name" value="Ez/rad/moesin-like"/>
</dbReference>
<dbReference type="PRINTS" id="PR00935">
    <property type="entry name" value="BAND41"/>
</dbReference>
<dbReference type="GO" id="GO:0003779">
    <property type="term" value="F:actin binding"/>
    <property type="evidence" value="ECO:0007669"/>
    <property type="project" value="InterPro"/>
</dbReference>
<evidence type="ECO:0000256" key="2">
    <source>
        <dbReference type="ARBA" id="ARBA00004536"/>
    </source>
</evidence>
<protein>
    <recommendedName>
        <fullName evidence="7">FERM domain-containing protein</fullName>
    </recommendedName>
</protein>
<dbReference type="InterPro" id="IPR029071">
    <property type="entry name" value="Ubiquitin-like_domsf"/>
</dbReference>
<dbReference type="PANTHER" id="PTHR23281">
    <property type="entry name" value="MERLIN/MOESIN/EZRIN/RADIXIN"/>
    <property type="match status" value="1"/>
</dbReference>
<dbReference type="InterPro" id="IPR000299">
    <property type="entry name" value="FERM_domain"/>
</dbReference>
<dbReference type="EMBL" id="JAACXV010014612">
    <property type="protein sequence ID" value="KAF7265434.1"/>
    <property type="molecule type" value="Genomic_DNA"/>
</dbReference>
<comment type="caution">
    <text evidence="8">The sequence shown here is derived from an EMBL/GenBank/DDBJ whole genome shotgun (WGS) entry which is preliminary data.</text>
</comment>
<dbReference type="SMART" id="SM01196">
    <property type="entry name" value="FERM_C"/>
    <property type="match status" value="1"/>
</dbReference>
<dbReference type="Gene3D" id="1.20.80.10">
    <property type="match status" value="1"/>
</dbReference>
<dbReference type="GO" id="GO:0009887">
    <property type="term" value="P:animal organ morphogenesis"/>
    <property type="evidence" value="ECO:0007669"/>
    <property type="project" value="UniProtKB-ARBA"/>
</dbReference>
<evidence type="ECO:0000313" key="9">
    <source>
        <dbReference type="Proteomes" id="UP000625711"/>
    </source>
</evidence>
<dbReference type="PROSITE" id="PS50057">
    <property type="entry name" value="FERM_3"/>
    <property type="match status" value="1"/>
</dbReference>
<dbReference type="InterPro" id="IPR011993">
    <property type="entry name" value="PH-like_dom_sf"/>
</dbReference>
<keyword evidence="5" id="KW-0472">Membrane</keyword>
<dbReference type="SUPFAM" id="SSF47031">
    <property type="entry name" value="Second domain of FERM"/>
    <property type="match status" value="1"/>
</dbReference>
<dbReference type="InterPro" id="IPR035963">
    <property type="entry name" value="FERM_2"/>
</dbReference>
<dbReference type="Gene3D" id="3.10.20.90">
    <property type="entry name" value="Phosphatidylinositol 3-kinase Catalytic Subunit, Chain A, domain 1"/>
    <property type="match status" value="1"/>
</dbReference>
<dbReference type="SMART" id="SM00295">
    <property type="entry name" value="B41"/>
    <property type="match status" value="1"/>
</dbReference>
<keyword evidence="4" id="KW-0965">Cell junction</keyword>
<accession>A0A834HPE2</accession>
<dbReference type="CDD" id="cd14473">
    <property type="entry name" value="FERM_B-lobe"/>
    <property type="match status" value="1"/>
</dbReference>
<sequence length="378" mass="44819">MILRVYTPTEYIELEADTKTTGQELFEELCKCLHIQEHWWFGLAYRGTEKEYVWIDKSKKALSRFQNDLTNLLFIVKFYPENVNELIETVTIEHFFNYIRILIIKDEISCPADIAMLLASWALQAKYGDYSKEKFNQEFFHKQSLLPDFLSNQYKINEDNWVNHIKDLWLEHQSLDKEKAMLEYLKLAQNLDMYGITYFNTKNVMGTETHLGIAALGLYVYTKDDKLNPSFHLSWSEIKKLCINGTKFIIHFEDITEKFTIRTASEIMSKNILVLGIGNHKLYVRRRNPDPPDIVKMKEEANEMRKNKLLMRSRKEVESQQNSRKLQVDKENDNIMDSERMLWHEKMNLLYKNESEQELTNNSDIELKTLPNVDSNQI</sequence>
<dbReference type="GO" id="GO:0030182">
    <property type="term" value="P:neuron differentiation"/>
    <property type="evidence" value="ECO:0007669"/>
    <property type="project" value="UniProtKB-ARBA"/>
</dbReference>
<evidence type="ECO:0000259" key="7">
    <source>
        <dbReference type="PROSITE" id="PS50057"/>
    </source>
</evidence>
<name>A0A834HPE2_RHYFE</name>
<evidence type="ECO:0000256" key="6">
    <source>
        <dbReference type="ARBA" id="ARBA00043944"/>
    </source>
</evidence>
<dbReference type="GO" id="GO:0005912">
    <property type="term" value="C:adherens junction"/>
    <property type="evidence" value="ECO:0007669"/>
    <property type="project" value="UniProtKB-SubCell"/>
</dbReference>
<dbReference type="SUPFAM" id="SSF50729">
    <property type="entry name" value="PH domain-like"/>
    <property type="match status" value="1"/>
</dbReference>
<dbReference type="GO" id="GO:0016028">
    <property type="term" value="C:rhabdomere"/>
    <property type="evidence" value="ECO:0007669"/>
    <property type="project" value="UniProtKB-SubCell"/>
</dbReference>
<keyword evidence="3" id="KW-1003">Cell membrane</keyword>
<dbReference type="Proteomes" id="UP000625711">
    <property type="component" value="Unassembled WGS sequence"/>
</dbReference>
<dbReference type="AlphaFoldDB" id="A0A834HPE2"/>
<dbReference type="Gene3D" id="2.30.29.30">
    <property type="entry name" value="Pleckstrin-homology domain (PH domain)/Phosphotyrosine-binding domain (PTB)"/>
    <property type="match status" value="1"/>
</dbReference>
<dbReference type="InterPro" id="IPR019748">
    <property type="entry name" value="FERM_central"/>
</dbReference>
<keyword evidence="9" id="KW-1185">Reference proteome</keyword>
<dbReference type="Pfam" id="PF00373">
    <property type="entry name" value="FERM_M"/>
    <property type="match status" value="1"/>
</dbReference>
<dbReference type="InterPro" id="IPR018980">
    <property type="entry name" value="FERM_PH-like_C"/>
</dbReference>
<dbReference type="PRINTS" id="PR00661">
    <property type="entry name" value="ERMFAMILY"/>
</dbReference>
<dbReference type="SUPFAM" id="SSF54236">
    <property type="entry name" value="Ubiquitin-like"/>
    <property type="match status" value="1"/>
</dbReference>
<feature type="domain" description="FERM" evidence="7">
    <location>
        <begin position="1"/>
        <end position="287"/>
    </location>
</feature>
<dbReference type="Pfam" id="PF09380">
    <property type="entry name" value="FERM_C"/>
    <property type="match status" value="1"/>
</dbReference>
<proteinExistence type="predicted"/>